<organism evidence="1 2">
    <name type="scientific">Lichenibacterium ramalinae</name>
    <dbReference type="NCBI Taxonomy" id="2316527"/>
    <lineage>
        <taxon>Bacteria</taxon>
        <taxon>Pseudomonadati</taxon>
        <taxon>Pseudomonadota</taxon>
        <taxon>Alphaproteobacteria</taxon>
        <taxon>Hyphomicrobiales</taxon>
        <taxon>Lichenihabitantaceae</taxon>
        <taxon>Lichenibacterium</taxon>
    </lineage>
</organism>
<dbReference type="AlphaFoldDB" id="A0A4Q2R9D5"/>
<evidence type="ECO:0000313" key="2">
    <source>
        <dbReference type="Proteomes" id="UP000289411"/>
    </source>
</evidence>
<dbReference type="RefSeq" id="WP_129221492.1">
    <property type="nucleotide sequence ID" value="NZ_QYBC01000023.1"/>
</dbReference>
<dbReference type="Proteomes" id="UP000289411">
    <property type="component" value="Unassembled WGS sequence"/>
</dbReference>
<evidence type="ECO:0000313" key="1">
    <source>
        <dbReference type="EMBL" id="RYB02124.1"/>
    </source>
</evidence>
<sequence length="125" mass="13352">MRTYVVELPRRTRALFEGGLGACQRFIAGRASPGMMRLALVVSVPPSGEEPDAVVCVPAAAFATWEDRAAEVVSAWEARWLLIESMPRHHRGEARADLHHAVATALVAAAVAGVDAHGAPDDLVF</sequence>
<reference evidence="1 2" key="1">
    <citation type="submission" date="2018-09" db="EMBL/GenBank/DDBJ databases">
        <authorList>
            <person name="Grouzdev D.S."/>
            <person name="Krutkina M.S."/>
        </authorList>
    </citation>
    <scope>NUCLEOTIDE SEQUENCE [LARGE SCALE GENOMIC DNA]</scope>
    <source>
        <strain evidence="1 2">RmlP001</strain>
    </source>
</reference>
<dbReference type="EMBL" id="QYBC01000023">
    <property type="protein sequence ID" value="RYB02124.1"/>
    <property type="molecule type" value="Genomic_DNA"/>
</dbReference>
<protein>
    <submittedName>
        <fullName evidence="1">Uncharacterized protein</fullName>
    </submittedName>
</protein>
<proteinExistence type="predicted"/>
<reference evidence="1 2" key="2">
    <citation type="submission" date="2019-02" db="EMBL/GenBank/DDBJ databases">
        <title>'Lichenibacterium ramalinii' gen. nov. sp. nov., 'Lichenibacterium minor' gen. nov. sp. nov.</title>
        <authorList>
            <person name="Pankratov T."/>
        </authorList>
    </citation>
    <scope>NUCLEOTIDE SEQUENCE [LARGE SCALE GENOMIC DNA]</scope>
    <source>
        <strain evidence="1 2">RmlP001</strain>
    </source>
</reference>
<keyword evidence="2" id="KW-1185">Reference proteome</keyword>
<comment type="caution">
    <text evidence="1">The sequence shown here is derived from an EMBL/GenBank/DDBJ whole genome shotgun (WGS) entry which is preliminary data.</text>
</comment>
<name>A0A4Q2R9D5_9HYPH</name>
<gene>
    <name evidence="1" type="ORF">D3272_22650</name>
</gene>
<accession>A0A4Q2R9D5</accession>